<reference evidence="6" key="1">
    <citation type="journal article" date="2019" name="Int. J. Syst. Evol. Microbiol.">
        <title>The Global Catalogue of Microorganisms (GCM) 10K type strain sequencing project: providing services to taxonomists for standard genome sequencing and annotation.</title>
        <authorList>
            <consortium name="The Broad Institute Genomics Platform"/>
            <consortium name="The Broad Institute Genome Sequencing Center for Infectious Disease"/>
            <person name="Wu L."/>
            <person name="Ma J."/>
        </authorList>
    </citation>
    <scope>NUCLEOTIDE SEQUENCE [LARGE SCALE GENOMIC DNA]</scope>
    <source>
        <strain evidence="6">JCM 3369</strain>
    </source>
</reference>
<proteinExistence type="predicted"/>
<dbReference type="PANTHER" id="PTHR42794:SF2">
    <property type="entry name" value="ABC TRANSPORTER ATP-BINDING PROTEIN"/>
    <property type="match status" value="1"/>
</dbReference>
<organism evidence="5 6">
    <name type="scientific">Georgenia faecalis</name>
    <dbReference type="NCBI Taxonomy" id="2483799"/>
    <lineage>
        <taxon>Bacteria</taxon>
        <taxon>Bacillati</taxon>
        <taxon>Actinomycetota</taxon>
        <taxon>Actinomycetes</taxon>
        <taxon>Micrococcales</taxon>
        <taxon>Bogoriellaceae</taxon>
        <taxon>Georgenia</taxon>
    </lineage>
</organism>
<dbReference type="InterPro" id="IPR027417">
    <property type="entry name" value="P-loop_NTPase"/>
</dbReference>
<dbReference type="PROSITE" id="PS50893">
    <property type="entry name" value="ABC_TRANSPORTER_2"/>
    <property type="match status" value="1"/>
</dbReference>
<evidence type="ECO:0000259" key="4">
    <source>
        <dbReference type="PROSITE" id="PS50893"/>
    </source>
</evidence>
<dbReference type="PANTHER" id="PTHR42794">
    <property type="entry name" value="HEMIN IMPORT ATP-BINDING PROTEIN HMUV"/>
    <property type="match status" value="1"/>
</dbReference>
<dbReference type="InterPro" id="IPR003593">
    <property type="entry name" value="AAA+_ATPase"/>
</dbReference>
<accession>A0ABV9DBW1</accession>
<name>A0ABV9DBW1_9MICO</name>
<evidence type="ECO:0000313" key="5">
    <source>
        <dbReference type="EMBL" id="MFC4556151.1"/>
    </source>
</evidence>
<dbReference type="SMART" id="SM00382">
    <property type="entry name" value="AAA"/>
    <property type="match status" value="1"/>
</dbReference>
<keyword evidence="2 5" id="KW-0067">ATP-binding</keyword>
<dbReference type="RefSeq" id="WP_342352714.1">
    <property type="nucleotide sequence ID" value="NZ_CP033325.1"/>
</dbReference>
<evidence type="ECO:0000256" key="1">
    <source>
        <dbReference type="ARBA" id="ARBA00022741"/>
    </source>
</evidence>
<dbReference type="Pfam" id="PF00005">
    <property type="entry name" value="ABC_tran"/>
    <property type="match status" value="1"/>
</dbReference>
<feature type="domain" description="ABC transporter" evidence="4">
    <location>
        <begin position="40"/>
        <end position="275"/>
    </location>
</feature>
<comment type="caution">
    <text evidence="5">The sequence shown here is derived from an EMBL/GenBank/DDBJ whole genome shotgun (WGS) entry which is preliminary data.</text>
</comment>
<evidence type="ECO:0000313" key="6">
    <source>
        <dbReference type="Proteomes" id="UP001595955"/>
    </source>
</evidence>
<dbReference type="SUPFAM" id="SSF52540">
    <property type="entry name" value="P-loop containing nucleoside triphosphate hydrolases"/>
    <property type="match status" value="1"/>
</dbReference>
<dbReference type="CDD" id="cd03214">
    <property type="entry name" value="ABC_Iron-Siderophores_B12_Hemin"/>
    <property type="match status" value="1"/>
</dbReference>
<keyword evidence="1" id="KW-0547">Nucleotide-binding</keyword>
<gene>
    <name evidence="5" type="ORF">ACFO3F_12905</name>
</gene>
<dbReference type="InterPro" id="IPR003439">
    <property type="entry name" value="ABC_transporter-like_ATP-bd"/>
</dbReference>
<dbReference type="Gene3D" id="3.40.50.300">
    <property type="entry name" value="P-loop containing nucleotide triphosphate hydrolases"/>
    <property type="match status" value="1"/>
</dbReference>
<feature type="region of interest" description="Disordered" evidence="3">
    <location>
        <begin position="1"/>
        <end position="38"/>
    </location>
</feature>
<sequence>MSARRAGGRAGGRPGPHPAAPGGDLSPDPEVTPPGAGPSLTVAGLRFAVTGVPILTGVDATVPAGSLSAVVGPNGSGKSTLLRLLAGAAAPDAGTVLLDARDLTALPRRERARELALVEQDATAEVDLGVLDVVLLGRTPHRPRWGGDSEDDLAVARAALARAGAADLAGRAFATLSGGERQRVHLARALAQQPRLLLLDEPTNHLDVAAQLAVLSLARTLAGTGVTVLAALHDLSSALRWCDHVLVLEAGRVVAAGPPREVLTPDLVGSVYGVRARRVHVEGQDLLLFDPA</sequence>
<dbReference type="GO" id="GO:0005524">
    <property type="term" value="F:ATP binding"/>
    <property type="evidence" value="ECO:0007669"/>
    <property type="project" value="UniProtKB-KW"/>
</dbReference>
<dbReference type="Proteomes" id="UP001595955">
    <property type="component" value="Unassembled WGS sequence"/>
</dbReference>
<evidence type="ECO:0000256" key="2">
    <source>
        <dbReference type="ARBA" id="ARBA00022840"/>
    </source>
</evidence>
<protein>
    <submittedName>
        <fullName evidence="5">ABC transporter ATP-binding protein</fullName>
    </submittedName>
</protein>
<evidence type="ECO:0000256" key="3">
    <source>
        <dbReference type="SAM" id="MobiDB-lite"/>
    </source>
</evidence>
<keyword evidence="6" id="KW-1185">Reference proteome</keyword>
<dbReference type="EMBL" id="JBHSGF010000009">
    <property type="protein sequence ID" value="MFC4556151.1"/>
    <property type="molecule type" value="Genomic_DNA"/>
</dbReference>